<organism evidence="1 2">
    <name type="scientific">Methanolobus profundi</name>
    <dbReference type="NCBI Taxonomy" id="487685"/>
    <lineage>
        <taxon>Archaea</taxon>
        <taxon>Methanobacteriati</taxon>
        <taxon>Methanobacteriota</taxon>
        <taxon>Stenosarchaea group</taxon>
        <taxon>Methanomicrobia</taxon>
        <taxon>Methanosarcinales</taxon>
        <taxon>Methanosarcinaceae</taxon>
        <taxon>Methanolobus</taxon>
    </lineage>
</organism>
<proteinExistence type="predicted"/>
<protein>
    <submittedName>
        <fullName evidence="1">Putative methanogenesis marker protein 7</fullName>
    </submittedName>
</protein>
<evidence type="ECO:0000313" key="1">
    <source>
        <dbReference type="EMBL" id="SFM68671.1"/>
    </source>
</evidence>
<dbReference type="InterPro" id="IPR011312">
    <property type="entry name" value="Menthan_mark_7"/>
</dbReference>
<sequence>MAAILEPYIYEGGVHQHTLITELLEDLGGYLIQKVPAATEVTLVMLIPRDDVHLIEALGTKLLGKLTRAPLTGTEIAVVSPTLASHHLPHSACDVAEFMRRGGANTNMIGLARGMGRRVSLSDNYERKLINEHDLAVFSFGTFSDCIKNKKPKLLEGVTIPKIVTGGPLDVKTEDVENADLYVGGVGRVAHRMRKSGELSALDILLENVVKVVEKMREDLAKDPLAVLPARVMKEIHEQIPEIFDVFSPAPVTLQLDGLRVKLPYEEFHEKVENLEFDEGVRLSDMADVTLSKMKNYILIKIKRESEVGFTA</sequence>
<dbReference type="Proteomes" id="UP000198535">
    <property type="component" value="Unassembled WGS sequence"/>
</dbReference>
<evidence type="ECO:0000313" key="2">
    <source>
        <dbReference type="Proteomes" id="UP000198535"/>
    </source>
</evidence>
<name>A0A1I4SW69_9EURY</name>
<dbReference type="RefSeq" id="WP_091936582.1">
    <property type="nucleotide sequence ID" value="NZ_FOUJ01000004.1"/>
</dbReference>
<dbReference type="OrthoDB" id="52512at2157"/>
<dbReference type="STRING" id="487685.SAMN04488696_2047"/>
<dbReference type="NCBIfam" id="TIGR03274">
    <property type="entry name" value="methan_mark_7"/>
    <property type="match status" value="1"/>
</dbReference>
<gene>
    <name evidence="1" type="ORF">SAMN04488696_2047</name>
</gene>
<dbReference type="Pfam" id="PF04609">
    <property type="entry name" value="MCR_C"/>
    <property type="match status" value="1"/>
</dbReference>
<dbReference type="InterPro" id="IPR026327">
    <property type="entry name" value="Me_CoM_Rdtase_prot-C-like"/>
</dbReference>
<dbReference type="PIRSF" id="PIRSF019164">
    <property type="entry name" value="UCP019164"/>
    <property type="match status" value="1"/>
</dbReference>
<accession>A0A1I4SW69</accession>
<reference evidence="2" key="1">
    <citation type="submission" date="2016-10" db="EMBL/GenBank/DDBJ databases">
        <authorList>
            <person name="Varghese N."/>
            <person name="Submissions S."/>
        </authorList>
    </citation>
    <scope>NUCLEOTIDE SEQUENCE [LARGE SCALE GENOMIC DNA]</scope>
    <source>
        <strain evidence="2">Mob M</strain>
    </source>
</reference>
<keyword evidence="2" id="KW-1185">Reference proteome</keyword>
<dbReference type="AlphaFoldDB" id="A0A1I4SW69"/>
<dbReference type="EMBL" id="FOUJ01000004">
    <property type="protein sequence ID" value="SFM68671.1"/>
    <property type="molecule type" value="Genomic_DNA"/>
</dbReference>